<dbReference type="OrthoDB" id="9807402at2"/>
<comment type="subcellular location">
    <subcellularLocation>
        <location evidence="1 7">Cell membrane</location>
        <topology evidence="1 7">Multi-pass membrane protein</topology>
    </subcellularLocation>
</comment>
<proteinExistence type="inferred from homology"/>
<dbReference type="InterPro" id="IPR035906">
    <property type="entry name" value="MetI-like_sf"/>
</dbReference>
<dbReference type="EMBL" id="JXQV01000017">
    <property type="protein sequence ID" value="KIQ00644.1"/>
    <property type="molecule type" value="Genomic_DNA"/>
</dbReference>
<feature type="transmembrane region" description="Helical" evidence="7">
    <location>
        <begin position="12"/>
        <end position="32"/>
    </location>
</feature>
<keyword evidence="5 7" id="KW-1133">Transmembrane helix</keyword>
<feature type="transmembrane region" description="Helical" evidence="7">
    <location>
        <begin position="101"/>
        <end position="123"/>
    </location>
</feature>
<evidence type="ECO:0000256" key="3">
    <source>
        <dbReference type="ARBA" id="ARBA00022475"/>
    </source>
</evidence>
<accession>A0A0D0KRB3</accession>
<evidence type="ECO:0000256" key="2">
    <source>
        <dbReference type="ARBA" id="ARBA00022448"/>
    </source>
</evidence>
<feature type="domain" description="ABC transmembrane type-1" evidence="8">
    <location>
        <begin position="95"/>
        <end position="312"/>
    </location>
</feature>
<dbReference type="GO" id="GO:0005886">
    <property type="term" value="C:plasma membrane"/>
    <property type="evidence" value="ECO:0007669"/>
    <property type="project" value="UniProtKB-SubCell"/>
</dbReference>
<keyword evidence="6 7" id="KW-0472">Membrane</keyword>
<dbReference type="GO" id="GO:0055085">
    <property type="term" value="P:transmembrane transport"/>
    <property type="evidence" value="ECO:0007669"/>
    <property type="project" value="InterPro"/>
</dbReference>
<keyword evidence="4 7" id="KW-0812">Transmembrane</keyword>
<evidence type="ECO:0000313" key="9">
    <source>
        <dbReference type="EMBL" id="KIQ00644.1"/>
    </source>
</evidence>
<evidence type="ECO:0000256" key="4">
    <source>
        <dbReference type="ARBA" id="ARBA00022692"/>
    </source>
</evidence>
<dbReference type="CDD" id="cd06261">
    <property type="entry name" value="TM_PBP2"/>
    <property type="match status" value="1"/>
</dbReference>
<evidence type="ECO:0000256" key="7">
    <source>
        <dbReference type="RuleBase" id="RU363032"/>
    </source>
</evidence>
<dbReference type="SUPFAM" id="SSF161098">
    <property type="entry name" value="MetI-like"/>
    <property type="match status" value="1"/>
</dbReference>
<organism evidence="9 10">
    <name type="scientific">Agrobacterium tumefaciens</name>
    <dbReference type="NCBI Taxonomy" id="358"/>
    <lineage>
        <taxon>Bacteria</taxon>
        <taxon>Pseudomonadati</taxon>
        <taxon>Pseudomonadota</taxon>
        <taxon>Alphaproteobacteria</taxon>
        <taxon>Hyphomicrobiales</taxon>
        <taxon>Rhizobiaceae</taxon>
        <taxon>Rhizobium/Agrobacterium group</taxon>
        <taxon>Agrobacterium</taxon>
        <taxon>Agrobacterium tumefaciens complex</taxon>
    </lineage>
</organism>
<dbReference type="Proteomes" id="UP000035017">
    <property type="component" value="Unassembled WGS sequence"/>
</dbReference>
<keyword evidence="2 7" id="KW-0813">Transport</keyword>
<feature type="transmembrane region" description="Helical" evidence="7">
    <location>
        <begin position="243"/>
        <end position="270"/>
    </location>
</feature>
<evidence type="ECO:0000256" key="6">
    <source>
        <dbReference type="ARBA" id="ARBA00023136"/>
    </source>
</evidence>
<evidence type="ECO:0000259" key="8">
    <source>
        <dbReference type="PROSITE" id="PS50928"/>
    </source>
</evidence>
<evidence type="ECO:0000256" key="5">
    <source>
        <dbReference type="ARBA" id="ARBA00022989"/>
    </source>
</evidence>
<dbReference type="PROSITE" id="PS50928">
    <property type="entry name" value="ABC_TM1"/>
    <property type="match status" value="1"/>
</dbReference>
<dbReference type="InterPro" id="IPR000515">
    <property type="entry name" value="MetI-like"/>
</dbReference>
<dbReference type="PANTHER" id="PTHR43163">
    <property type="entry name" value="DIPEPTIDE TRANSPORT SYSTEM PERMEASE PROTEIN DPPB-RELATED"/>
    <property type="match status" value="1"/>
</dbReference>
<comment type="similarity">
    <text evidence="7">Belongs to the binding-protein-dependent transport system permease family.</text>
</comment>
<gene>
    <name evidence="9" type="ORF">RU07_16905</name>
</gene>
<feature type="transmembrane region" description="Helical" evidence="7">
    <location>
        <begin position="135"/>
        <end position="161"/>
    </location>
</feature>
<sequence>MSLSWFIQRLSQALLVVLVMTIIVFVGLHLIGNPVDILISPLADQQDRERQLIQLGLDQPLWKQYLDFLGGALHGDMGRSFVYNAPALQIILERAPATFELAFGAVFLSIIIGIPLGLYAGFYPDTISGRVIMSGSVLGFSLPSFWVGVMLIMVFSVSLGWLPSSGRGETVNVLGIEWSFLTLNGLAHMALPTLNLAIGNIALVLRLTRSGVRENISMDYVKFARAKGLAPRRIVFVHILRNLLIPIVTVTGLDFGRLIAFAIITESIFAWPGMGKLIIDSITVLDRPVIVSYLVMIVILFVIINLIVDVLYTILDPRIRVENRND</sequence>
<dbReference type="Pfam" id="PF00528">
    <property type="entry name" value="BPD_transp_1"/>
    <property type="match status" value="1"/>
</dbReference>
<dbReference type="AlphaFoldDB" id="A0A0D0KRB3"/>
<dbReference type="InterPro" id="IPR045621">
    <property type="entry name" value="BPD_transp_1_N"/>
</dbReference>
<evidence type="ECO:0000256" key="1">
    <source>
        <dbReference type="ARBA" id="ARBA00004651"/>
    </source>
</evidence>
<comment type="caution">
    <text evidence="9">The sequence shown here is derived from an EMBL/GenBank/DDBJ whole genome shotgun (WGS) entry which is preliminary data.</text>
</comment>
<dbReference type="PANTHER" id="PTHR43163:SF2">
    <property type="entry name" value="ABC TRANSPORTER PERMEASE PROTEIN"/>
    <property type="match status" value="1"/>
</dbReference>
<name>A0A0D0KRB3_AGRTU</name>
<feature type="transmembrane region" description="Helical" evidence="7">
    <location>
        <begin position="181"/>
        <end position="205"/>
    </location>
</feature>
<dbReference type="Pfam" id="PF19300">
    <property type="entry name" value="BPD_transp_1_N"/>
    <property type="match status" value="1"/>
</dbReference>
<evidence type="ECO:0000313" key="10">
    <source>
        <dbReference type="Proteomes" id="UP000035017"/>
    </source>
</evidence>
<protein>
    <submittedName>
        <fullName evidence="9">ABC transporter permease</fullName>
    </submittedName>
</protein>
<dbReference type="Gene3D" id="1.10.3720.10">
    <property type="entry name" value="MetI-like"/>
    <property type="match status" value="1"/>
</dbReference>
<feature type="transmembrane region" description="Helical" evidence="7">
    <location>
        <begin position="290"/>
        <end position="315"/>
    </location>
</feature>
<reference evidence="9 10" key="1">
    <citation type="submission" date="2014-12" db="EMBL/GenBank/DDBJ databases">
        <title>16Stimator: statistical estimation of ribosomal gene copy numbers from draft genome assemblies.</title>
        <authorList>
            <person name="Perisin M.A."/>
            <person name="Vetter M."/>
            <person name="Gilbert J.A."/>
            <person name="Bergelson J."/>
        </authorList>
    </citation>
    <scope>NUCLEOTIDE SEQUENCE [LARGE SCALE GENOMIC DNA]</scope>
    <source>
        <strain evidence="9 10">MEJ076</strain>
    </source>
</reference>
<keyword evidence="3" id="KW-1003">Cell membrane</keyword>